<feature type="region of interest" description="Disordered" evidence="6">
    <location>
        <begin position="286"/>
        <end position="308"/>
    </location>
</feature>
<dbReference type="HOGENOM" id="CLU_931197_0_0_1"/>
<comment type="subcellular location">
    <subcellularLocation>
        <location evidence="4 5">Nucleus</location>
    </subcellularLocation>
</comment>
<dbReference type="SMART" id="SM00389">
    <property type="entry name" value="HOX"/>
    <property type="match status" value="1"/>
</dbReference>
<dbReference type="GO" id="GO:0005634">
    <property type="term" value="C:nucleus"/>
    <property type="evidence" value="ECO:0007669"/>
    <property type="project" value="UniProtKB-SubCell"/>
</dbReference>
<dbReference type="KEGG" id="sla:SERLADRAFT_432689"/>
<gene>
    <name evidence="8" type="ORF">SERLADRAFT_432689</name>
</gene>
<dbReference type="RefSeq" id="XP_007312914.1">
    <property type="nucleotide sequence ID" value="XM_007312852.1"/>
</dbReference>
<reference evidence="8" key="1">
    <citation type="submission" date="2011-04" db="EMBL/GenBank/DDBJ databases">
        <title>Evolution of plant cell wall degrading machinery underlies the functional diversity of forest fungi.</title>
        <authorList>
            <consortium name="US DOE Joint Genome Institute (JGI-PGF)"/>
            <person name="Eastwood D.C."/>
            <person name="Floudas D."/>
            <person name="Binder M."/>
            <person name="Majcherczyk A."/>
            <person name="Schneider P."/>
            <person name="Aerts A."/>
            <person name="Asiegbu F.O."/>
            <person name="Baker S.E."/>
            <person name="Barry K."/>
            <person name="Bendiksby M."/>
            <person name="Blumentritt M."/>
            <person name="Coutinho P.M."/>
            <person name="Cullen D."/>
            <person name="Cullen D."/>
            <person name="Gathman A."/>
            <person name="Goodell B."/>
            <person name="Henrissat B."/>
            <person name="Ihrmark K."/>
            <person name="Kauserud H."/>
            <person name="Kohler A."/>
            <person name="LaButti K."/>
            <person name="Lapidus A."/>
            <person name="Lavin J.L."/>
            <person name="Lee Y.-H."/>
            <person name="Lindquist E."/>
            <person name="Lilly W."/>
            <person name="Lucas S."/>
            <person name="Morin E."/>
            <person name="Murat C."/>
            <person name="Oguiza J.A."/>
            <person name="Park J."/>
            <person name="Pisabarro A.G."/>
            <person name="Riley R."/>
            <person name="Rosling A."/>
            <person name="Salamov A."/>
            <person name="Schmidt O."/>
            <person name="Schmutz J."/>
            <person name="Skrede I."/>
            <person name="Stenlid J."/>
            <person name="Wiebenga A."/>
            <person name="Xie X."/>
            <person name="Kues U."/>
            <person name="Hibbett D.S."/>
            <person name="Hoffmeister D."/>
            <person name="Hogberg N."/>
            <person name="Martin F."/>
            <person name="Grigoriev I.V."/>
            <person name="Watkinson S.C."/>
        </authorList>
    </citation>
    <scope>NUCLEOTIDE SEQUENCE</scope>
    <source>
        <strain evidence="8">S7.9</strain>
    </source>
</reference>
<dbReference type="PANTHER" id="PTHR24327:SF41">
    <property type="entry name" value="BRAIN-SPECIFIC HOMEOBOX PROTEIN"/>
    <property type="match status" value="1"/>
</dbReference>
<dbReference type="GO" id="GO:0000981">
    <property type="term" value="F:DNA-binding transcription factor activity, RNA polymerase II-specific"/>
    <property type="evidence" value="ECO:0007669"/>
    <property type="project" value="InterPro"/>
</dbReference>
<dbReference type="OrthoDB" id="6159439at2759"/>
<feature type="region of interest" description="Disordered" evidence="6">
    <location>
        <begin position="1"/>
        <end position="29"/>
    </location>
</feature>
<feature type="DNA-binding region" description="Homeobox" evidence="4">
    <location>
        <begin position="48"/>
        <end position="101"/>
    </location>
</feature>
<dbReference type="GO" id="GO:0000978">
    <property type="term" value="F:RNA polymerase II cis-regulatory region sequence-specific DNA binding"/>
    <property type="evidence" value="ECO:0007669"/>
    <property type="project" value="TreeGrafter"/>
</dbReference>
<dbReference type="InterPro" id="IPR001356">
    <property type="entry name" value="HD"/>
</dbReference>
<evidence type="ECO:0000256" key="1">
    <source>
        <dbReference type="ARBA" id="ARBA00023125"/>
    </source>
</evidence>
<feature type="region of interest" description="Disordered" evidence="6">
    <location>
        <begin position="160"/>
        <end position="191"/>
    </location>
</feature>
<feature type="domain" description="Homeobox" evidence="7">
    <location>
        <begin position="46"/>
        <end position="100"/>
    </location>
</feature>
<dbReference type="PANTHER" id="PTHR24327">
    <property type="entry name" value="HOMEOBOX PROTEIN"/>
    <property type="match status" value="1"/>
</dbReference>
<dbReference type="Gene3D" id="1.10.10.60">
    <property type="entry name" value="Homeodomain-like"/>
    <property type="match status" value="1"/>
</dbReference>
<evidence type="ECO:0000256" key="5">
    <source>
        <dbReference type="RuleBase" id="RU000682"/>
    </source>
</evidence>
<dbReference type="GeneID" id="18814047"/>
<dbReference type="Pfam" id="PF00046">
    <property type="entry name" value="Homeodomain"/>
    <property type="match status" value="1"/>
</dbReference>
<proteinExistence type="predicted"/>
<dbReference type="CDD" id="cd00086">
    <property type="entry name" value="homeodomain"/>
    <property type="match status" value="1"/>
</dbReference>
<evidence type="ECO:0000256" key="6">
    <source>
        <dbReference type="SAM" id="MobiDB-lite"/>
    </source>
</evidence>
<sequence>MSSLQRCSSSSSSSSNASSTSSLVNISSSTSATSRETTVAYVPYIRKRVAPMQLQVLQRMFDVKSHPTREERLILANEIGMELKAVTNWFQNKRQTAKRKALVWNGRRVNFTDKRSNSLNLDFARRPFLSDPSNPRPVRPTISLDHIAELCERPSVPLCSTPSKVTRPPLTPRSRRAHRNFTTPPSGRGIWNHMPSSPIAPQSSPSIEEARLAVLPSRSKTFRSLEWACLKARRLKQIDDDENDELPQLSLSNTSTDNGEETDTDVEELVTPIAKNIPLPPCNKLKHGKRTLSSKDKENRPVTVVGGSRQSEDVEAAMLLLGFMGRR</sequence>
<evidence type="ECO:0000256" key="4">
    <source>
        <dbReference type="PROSITE-ProRule" id="PRU00108"/>
    </source>
</evidence>
<organism>
    <name type="scientific">Serpula lacrymans var. lacrymans (strain S7.9)</name>
    <name type="common">Dry rot fungus</name>
    <dbReference type="NCBI Taxonomy" id="578457"/>
    <lineage>
        <taxon>Eukaryota</taxon>
        <taxon>Fungi</taxon>
        <taxon>Dikarya</taxon>
        <taxon>Basidiomycota</taxon>
        <taxon>Agaricomycotina</taxon>
        <taxon>Agaricomycetes</taxon>
        <taxon>Agaricomycetidae</taxon>
        <taxon>Boletales</taxon>
        <taxon>Coniophorineae</taxon>
        <taxon>Serpulaceae</taxon>
        <taxon>Serpula</taxon>
    </lineage>
</organism>
<dbReference type="InterPro" id="IPR017970">
    <property type="entry name" value="Homeobox_CS"/>
</dbReference>
<name>F8NG60_SERL9</name>
<keyword evidence="3 4" id="KW-0539">Nucleus</keyword>
<dbReference type="PROSITE" id="PS50071">
    <property type="entry name" value="HOMEOBOX_2"/>
    <property type="match status" value="1"/>
</dbReference>
<dbReference type="InterPro" id="IPR050460">
    <property type="entry name" value="Distal-less_Homeobox_TF"/>
</dbReference>
<dbReference type="EMBL" id="GL945428">
    <property type="protein sequence ID" value="EGO31030.1"/>
    <property type="molecule type" value="Genomic_DNA"/>
</dbReference>
<dbReference type="SUPFAM" id="SSF46689">
    <property type="entry name" value="Homeodomain-like"/>
    <property type="match status" value="1"/>
</dbReference>
<keyword evidence="1 4" id="KW-0238">DNA-binding</keyword>
<evidence type="ECO:0000256" key="2">
    <source>
        <dbReference type="ARBA" id="ARBA00023155"/>
    </source>
</evidence>
<dbReference type="PROSITE" id="PS00027">
    <property type="entry name" value="HOMEOBOX_1"/>
    <property type="match status" value="1"/>
</dbReference>
<evidence type="ECO:0000313" key="8">
    <source>
        <dbReference type="EMBL" id="EGO31030.1"/>
    </source>
</evidence>
<evidence type="ECO:0000259" key="7">
    <source>
        <dbReference type="PROSITE" id="PS50071"/>
    </source>
</evidence>
<dbReference type="Proteomes" id="UP000008064">
    <property type="component" value="Unassembled WGS sequence"/>
</dbReference>
<evidence type="ECO:0000256" key="3">
    <source>
        <dbReference type="ARBA" id="ARBA00023242"/>
    </source>
</evidence>
<protein>
    <recommendedName>
        <fullName evidence="7">Homeobox domain-containing protein</fullName>
    </recommendedName>
</protein>
<accession>F8NG60</accession>
<dbReference type="InterPro" id="IPR009057">
    <property type="entry name" value="Homeodomain-like_sf"/>
</dbReference>
<dbReference type="AlphaFoldDB" id="F8NG60"/>
<keyword evidence="2 4" id="KW-0371">Homeobox</keyword>